<sequence>MGCIACYVPMVLINVTYCSQKGKYKLIILIAGASASKRGDAGLRRQWDFCELGILSHLLIEAQLAVGGLFSSHLSVASSILVDQLKRRNFKLKEDRS</sequence>
<name>A0A834SGY2_9FABA</name>
<gene>
    <name evidence="1" type="ORF">G2W53_042222</name>
</gene>
<accession>A0A834SGY2</accession>
<dbReference type="EMBL" id="JAAIUW010000013">
    <property type="protein sequence ID" value="KAF7803111.1"/>
    <property type="molecule type" value="Genomic_DNA"/>
</dbReference>
<comment type="caution">
    <text evidence="1">The sequence shown here is derived from an EMBL/GenBank/DDBJ whole genome shotgun (WGS) entry which is preliminary data.</text>
</comment>
<dbReference type="Proteomes" id="UP000634136">
    <property type="component" value="Unassembled WGS sequence"/>
</dbReference>
<dbReference type="AlphaFoldDB" id="A0A834SGY2"/>
<evidence type="ECO:0000313" key="2">
    <source>
        <dbReference type="Proteomes" id="UP000634136"/>
    </source>
</evidence>
<dbReference type="OrthoDB" id="10573458at2759"/>
<reference evidence="1" key="1">
    <citation type="submission" date="2020-09" db="EMBL/GenBank/DDBJ databases">
        <title>Genome-Enabled Discovery of Anthraquinone Biosynthesis in Senna tora.</title>
        <authorList>
            <person name="Kang S.-H."/>
            <person name="Pandey R.P."/>
            <person name="Lee C.-M."/>
            <person name="Sim J.-S."/>
            <person name="Jeong J.-T."/>
            <person name="Choi B.-S."/>
            <person name="Jung M."/>
            <person name="Ginzburg D."/>
            <person name="Zhao K."/>
            <person name="Won S.Y."/>
            <person name="Oh T.-J."/>
            <person name="Yu Y."/>
            <person name="Kim N.-H."/>
            <person name="Lee O.R."/>
            <person name="Lee T.-H."/>
            <person name="Bashyal P."/>
            <person name="Kim T.-S."/>
            <person name="Lee W.-H."/>
            <person name="Kawkins C."/>
            <person name="Kim C.-K."/>
            <person name="Kim J.S."/>
            <person name="Ahn B.O."/>
            <person name="Rhee S.Y."/>
            <person name="Sohng J.K."/>
        </authorList>
    </citation>
    <scope>NUCLEOTIDE SEQUENCE</scope>
    <source>
        <tissue evidence="1">Leaf</tissue>
    </source>
</reference>
<protein>
    <submittedName>
        <fullName evidence="1">Uncharacterized protein</fullName>
    </submittedName>
</protein>
<proteinExistence type="predicted"/>
<organism evidence="1 2">
    <name type="scientific">Senna tora</name>
    <dbReference type="NCBI Taxonomy" id="362788"/>
    <lineage>
        <taxon>Eukaryota</taxon>
        <taxon>Viridiplantae</taxon>
        <taxon>Streptophyta</taxon>
        <taxon>Embryophyta</taxon>
        <taxon>Tracheophyta</taxon>
        <taxon>Spermatophyta</taxon>
        <taxon>Magnoliopsida</taxon>
        <taxon>eudicotyledons</taxon>
        <taxon>Gunneridae</taxon>
        <taxon>Pentapetalae</taxon>
        <taxon>rosids</taxon>
        <taxon>fabids</taxon>
        <taxon>Fabales</taxon>
        <taxon>Fabaceae</taxon>
        <taxon>Caesalpinioideae</taxon>
        <taxon>Cassia clade</taxon>
        <taxon>Senna</taxon>
    </lineage>
</organism>
<keyword evidence="2" id="KW-1185">Reference proteome</keyword>
<evidence type="ECO:0000313" key="1">
    <source>
        <dbReference type="EMBL" id="KAF7803111.1"/>
    </source>
</evidence>